<feature type="domain" description="Plastocyanin-like" evidence="6">
    <location>
        <begin position="60"/>
        <end position="174"/>
    </location>
</feature>
<dbReference type="CDD" id="cd13896">
    <property type="entry name" value="CuRO_3_CopA"/>
    <property type="match status" value="1"/>
</dbReference>
<evidence type="ECO:0000313" key="8">
    <source>
        <dbReference type="Proteomes" id="UP001597052"/>
    </source>
</evidence>
<comment type="caution">
    <text evidence="7">The sequence shown here is derived from an EMBL/GenBank/DDBJ whole genome shotgun (WGS) entry which is preliminary data.</text>
</comment>
<dbReference type="SUPFAM" id="SSF49503">
    <property type="entry name" value="Cupredoxins"/>
    <property type="match status" value="3"/>
</dbReference>
<dbReference type="CDD" id="cd13861">
    <property type="entry name" value="CuRO_1_CumA_like"/>
    <property type="match status" value="1"/>
</dbReference>
<dbReference type="InterPro" id="IPR011707">
    <property type="entry name" value="Cu-oxidase-like_N"/>
</dbReference>
<dbReference type="GO" id="GO:0046872">
    <property type="term" value="F:metal ion binding"/>
    <property type="evidence" value="ECO:0007669"/>
    <property type="project" value="UniProtKB-KW"/>
</dbReference>
<dbReference type="PROSITE" id="PS51318">
    <property type="entry name" value="TAT"/>
    <property type="match status" value="1"/>
</dbReference>
<dbReference type="InterPro" id="IPR008972">
    <property type="entry name" value="Cupredoxin"/>
</dbReference>
<evidence type="ECO:0000256" key="1">
    <source>
        <dbReference type="ARBA" id="ARBA00022723"/>
    </source>
</evidence>
<dbReference type="Pfam" id="PF00394">
    <property type="entry name" value="Cu-oxidase"/>
    <property type="match status" value="1"/>
</dbReference>
<keyword evidence="3" id="KW-0186">Copper</keyword>
<reference evidence="7 8" key="1">
    <citation type="journal article" date="2019" name="Int. J. Syst. Evol. Microbiol.">
        <title>The Global Catalogue of Microorganisms (GCM) 10K type strain sequencing project: providing services to taxonomists for standard genome sequencing and annotation.</title>
        <authorList>
            <consortium name="The Broad Institute Genomics Platform"/>
            <consortium name="The Broad Institute Genome Sequencing Center for Infectious Disease"/>
            <person name="Wu L."/>
            <person name="Ma J."/>
        </authorList>
    </citation>
    <scope>NUCLEOTIDE SEQUENCE [LARGE SCALE GENOMIC DNA]</scope>
    <source>
        <strain evidence="7 8">CGMCC 1.10593</strain>
    </source>
</reference>
<dbReference type="InterPro" id="IPR011706">
    <property type="entry name" value="Cu-oxidase_C"/>
</dbReference>
<dbReference type="PROSITE" id="PS00080">
    <property type="entry name" value="MULTICOPPER_OXIDASE2"/>
    <property type="match status" value="1"/>
</dbReference>
<feature type="domain" description="Plastocyanin-like" evidence="5">
    <location>
        <begin position="365"/>
        <end position="474"/>
    </location>
</feature>
<evidence type="ECO:0000259" key="5">
    <source>
        <dbReference type="Pfam" id="PF07731"/>
    </source>
</evidence>
<feature type="domain" description="Plastocyanin-like" evidence="4">
    <location>
        <begin position="212"/>
        <end position="329"/>
    </location>
</feature>
<evidence type="ECO:0000256" key="3">
    <source>
        <dbReference type="ARBA" id="ARBA00023008"/>
    </source>
</evidence>
<dbReference type="InterPro" id="IPR006311">
    <property type="entry name" value="TAT_signal"/>
</dbReference>
<dbReference type="PANTHER" id="PTHR11709:SF394">
    <property type="entry name" value="FI03373P-RELATED"/>
    <property type="match status" value="1"/>
</dbReference>
<accession>A0ABD6DA25</accession>
<dbReference type="InterPro" id="IPR045087">
    <property type="entry name" value="Cu-oxidase_fam"/>
</dbReference>
<dbReference type="PROSITE" id="PS51257">
    <property type="entry name" value="PROKAR_LIPOPROTEIN"/>
    <property type="match status" value="1"/>
</dbReference>
<keyword evidence="2" id="KW-0560">Oxidoreductase</keyword>
<dbReference type="Gene3D" id="2.60.40.420">
    <property type="entry name" value="Cupredoxins - blue copper proteins"/>
    <property type="match status" value="3"/>
</dbReference>
<evidence type="ECO:0000313" key="7">
    <source>
        <dbReference type="EMBL" id="MFD1642222.1"/>
    </source>
</evidence>
<dbReference type="InterPro" id="IPR002355">
    <property type="entry name" value="Cu_oxidase_Cu_BS"/>
</dbReference>
<organism evidence="7 8">
    <name type="scientific">Halohasta litorea</name>
    <dbReference type="NCBI Taxonomy" id="869891"/>
    <lineage>
        <taxon>Archaea</taxon>
        <taxon>Methanobacteriati</taxon>
        <taxon>Methanobacteriota</taxon>
        <taxon>Stenosarchaea group</taxon>
        <taxon>Halobacteria</taxon>
        <taxon>Halobacteriales</taxon>
        <taxon>Haloferacaceae</taxon>
        <taxon>Halohasta</taxon>
    </lineage>
</organism>
<dbReference type="Proteomes" id="UP001597052">
    <property type="component" value="Unassembled WGS sequence"/>
</dbReference>
<keyword evidence="1" id="KW-0479">Metal-binding</keyword>
<evidence type="ECO:0000259" key="6">
    <source>
        <dbReference type="Pfam" id="PF07732"/>
    </source>
</evidence>
<dbReference type="RefSeq" id="WP_256395407.1">
    <property type="nucleotide sequence ID" value="NZ_JANHDJ010000002.1"/>
</dbReference>
<gene>
    <name evidence="7" type="ORF">ACFSBW_10105</name>
</gene>
<dbReference type="EMBL" id="JBHUDM010000002">
    <property type="protein sequence ID" value="MFD1642222.1"/>
    <property type="molecule type" value="Genomic_DNA"/>
</dbReference>
<dbReference type="PANTHER" id="PTHR11709">
    <property type="entry name" value="MULTI-COPPER OXIDASE"/>
    <property type="match status" value="1"/>
</dbReference>
<dbReference type="GO" id="GO:0016491">
    <property type="term" value="F:oxidoreductase activity"/>
    <property type="evidence" value="ECO:0007669"/>
    <property type="project" value="UniProtKB-KW"/>
</dbReference>
<dbReference type="InterPro" id="IPR034279">
    <property type="entry name" value="CuRO_3_CopA"/>
</dbReference>
<proteinExistence type="predicted"/>
<sequence length="476" mass="51579">MTNLSDRLTRRRVLKTGALTSGALLAGCIGTDLGGSLQSSDGFPEPEYGDPDRTYRLTATESTIAVSETETHDGWTYNGQYPGPELRATEGERVRVVVENDLPAETTVHWHGMAVDGDNAMDGVPGLTQPPIEPGEEFVYEFDAEPAGTHWYHSHVGLQLDRELLGPLIVEEREPHVEYDTEATLVLDDYRSAEPRVEYANSRRGGMGGMGGMGGGGFPEAPPADGTLVNGQPPTEPTHVDVAEGDRIRLRLINAAAATTYEVGIDDHELVVTHSDGPAVDPVAVDTLELGMGERYDVVVEATSPGRWPIRVSPVGSTTPAGLAVLDYDASGGELSTGSIGPRQLRLSDLDSVASLDPYQGRPDRTIDLTLSGGPMGGDEWTINGQAYPDADSIRIESGEHVRFRMRNQSPMRHPMHLHGHHFRVGNALKDTVTVPGHMGSVTVDFIAENPGQWLFHCHHLYHMDTGMARSVRYPE</sequence>
<dbReference type="Pfam" id="PF07732">
    <property type="entry name" value="Cu-oxidase_3"/>
    <property type="match status" value="1"/>
</dbReference>
<dbReference type="Pfam" id="PF07731">
    <property type="entry name" value="Cu-oxidase_2"/>
    <property type="match status" value="1"/>
</dbReference>
<dbReference type="AlphaFoldDB" id="A0ABD6DA25"/>
<evidence type="ECO:0000256" key="2">
    <source>
        <dbReference type="ARBA" id="ARBA00023002"/>
    </source>
</evidence>
<name>A0ABD6DA25_9EURY</name>
<protein>
    <submittedName>
        <fullName evidence="7">Multicopper oxidase family protein</fullName>
    </submittedName>
</protein>
<evidence type="ECO:0000259" key="4">
    <source>
        <dbReference type="Pfam" id="PF00394"/>
    </source>
</evidence>
<keyword evidence="8" id="KW-1185">Reference proteome</keyword>
<dbReference type="InterPro" id="IPR001117">
    <property type="entry name" value="Cu-oxidase_2nd"/>
</dbReference>